<protein>
    <submittedName>
        <fullName evidence="2">Glycosyl transferase family 2</fullName>
    </submittedName>
</protein>
<sequence length="349" mass="38270">MADSSNSAGTLCASTTPLATVVIPLFNGAATIVETLDSVLQQSRNDIEVVVVDDGSADGGVALVREHPVRAQVLAQPHLGVAVARNRGLAAARGRWIAFLDQDDLWHPSHLERACEWLEQHPDERILMTSEIAFSSRDEIEKLSEQDPLVGTWSSELVTNSALPELVEGADLGTGDVTHHDVEAMLRGPISVTTSFVADPQVLRLAGGFAPHALAMDDYWLLVNVARLTPIPRIDQRTVFYRVHVNATSRSTRLGLAFLSSAVALRLGGGLVPTDKALTKATTGPLHEHLLGELLDSPSDREPEARRVTDHLARLLWPPNGRVAQRWRARIGRRVPWLRRGFRRLKAKR</sequence>
<feature type="domain" description="Glycosyltransferase 2-like" evidence="1">
    <location>
        <begin position="20"/>
        <end position="145"/>
    </location>
</feature>
<dbReference type="OrthoDB" id="153025at2"/>
<gene>
    <name evidence="2" type="ORF">SAMN04489806_1910</name>
</gene>
<keyword evidence="3" id="KW-1185">Reference proteome</keyword>
<organism evidence="2 3">
    <name type="scientific">Paramicrobacterium humi</name>
    <dbReference type="NCBI Taxonomy" id="640635"/>
    <lineage>
        <taxon>Bacteria</taxon>
        <taxon>Bacillati</taxon>
        <taxon>Actinomycetota</taxon>
        <taxon>Actinomycetes</taxon>
        <taxon>Micrococcales</taxon>
        <taxon>Microbacteriaceae</taxon>
        <taxon>Paramicrobacterium</taxon>
    </lineage>
</organism>
<reference evidence="2 3" key="1">
    <citation type="submission" date="2016-10" db="EMBL/GenBank/DDBJ databases">
        <authorList>
            <person name="de Groot N.N."/>
        </authorList>
    </citation>
    <scope>NUCLEOTIDE SEQUENCE [LARGE SCALE GENOMIC DNA]</scope>
    <source>
        <strain evidence="2 3">DSM 21799</strain>
    </source>
</reference>
<proteinExistence type="predicted"/>
<evidence type="ECO:0000313" key="3">
    <source>
        <dbReference type="Proteomes" id="UP000199183"/>
    </source>
</evidence>
<dbReference type="RefSeq" id="WP_091183147.1">
    <property type="nucleotide sequence ID" value="NZ_FNRY01000001.1"/>
</dbReference>
<dbReference type="AlphaFoldDB" id="A0A1H4MLT7"/>
<accession>A0A1H4MLT7</accession>
<dbReference type="InterPro" id="IPR050834">
    <property type="entry name" value="Glycosyltransf_2"/>
</dbReference>
<dbReference type="STRING" id="640635.SAMN04489806_1910"/>
<dbReference type="PANTHER" id="PTHR43685">
    <property type="entry name" value="GLYCOSYLTRANSFERASE"/>
    <property type="match status" value="1"/>
</dbReference>
<dbReference type="InterPro" id="IPR001173">
    <property type="entry name" value="Glyco_trans_2-like"/>
</dbReference>
<dbReference type="EMBL" id="FNRY01000001">
    <property type="protein sequence ID" value="SEB83807.1"/>
    <property type="molecule type" value="Genomic_DNA"/>
</dbReference>
<evidence type="ECO:0000313" key="2">
    <source>
        <dbReference type="EMBL" id="SEB83807.1"/>
    </source>
</evidence>
<dbReference type="Pfam" id="PF00535">
    <property type="entry name" value="Glycos_transf_2"/>
    <property type="match status" value="1"/>
</dbReference>
<dbReference type="Gene3D" id="3.90.550.10">
    <property type="entry name" value="Spore Coat Polysaccharide Biosynthesis Protein SpsA, Chain A"/>
    <property type="match status" value="1"/>
</dbReference>
<dbReference type="CDD" id="cd00761">
    <property type="entry name" value="Glyco_tranf_GTA_type"/>
    <property type="match status" value="1"/>
</dbReference>
<dbReference type="SUPFAM" id="SSF53448">
    <property type="entry name" value="Nucleotide-diphospho-sugar transferases"/>
    <property type="match status" value="1"/>
</dbReference>
<name>A0A1H4MLT7_9MICO</name>
<dbReference type="PANTHER" id="PTHR43685:SF2">
    <property type="entry name" value="GLYCOSYLTRANSFERASE 2-LIKE DOMAIN-CONTAINING PROTEIN"/>
    <property type="match status" value="1"/>
</dbReference>
<keyword evidence="2" id="KW-0808">Transferase</keyword>
<dbReference type="InterPro" id="IPR029044">
    <property type="entry name" value="Nucleotide-diphossugar_trans"/>
</dbReference>
<dbReference type="Proteomes" id="UP000199183">
    <property type="component" value="Unassembled WGS sequence"/>
</dbReference>
<evidence type="ECO:0000259" key="1">
    <source>
        <dbReference type="Pfam" id="PF00535"/>
    </source>
</evidence>
<dbReference type="GO" id="GO:0016740">
    <property type="term" value="F:transferase activity"/>
    <property type="evidence" value="ECO:0007669"/>
    <property type="project" value="UniProtKB-KW"/>
</dbReference>